<dbReference type="InterPro" id="IPR043127">
    <property type="entry name" value="Sec-1-like_dom3a"/>
</dbReference>
<dbReference type="SUPFAM" id="SSF56815">
    <property type="entry name" value="Sec1/munc18-like (SM) proteins"/>
    <property type="match status" value="1"/>
</dbReference>
<dbReference type="InterPro" id="IPR043154">
    <property type="entry name" value="Sec-1-like_dom1"/>
</dbReference>
<comment type="caution">
    <text evidence="2">The sequence shown here is derived from an EMBL/GenBank/DDBJ whole genome shotgun (WGS) entry which is preliminary data.</text>
</comment>
<sequence length="592" mass="66333">MPSLPSSEPEHVKEKARRELLDLLEGVRGKKNLVISKDLAGPVGLVVKFSVLQEYGVDRVFLLETGNVDSSQKNVIFIARAEKPEQIKLTTEQIRYLQTNGTEDHEFSIFWTPRRTFLANQILEDEGITGDVNVYEYPFYFFPLEDDVLSLELADSFGEIYLHQDPNSIHLASKALMQIQMRHGLFPKIIGQGDNARALADQLLRMRKEVDAEETSGLSDTSRRGLVTSPTIEALIVIDRSVDFATPLMSQLTYEGLIDELYEITNNQIEVDSTIIGATAATANTPTSNTSKKKKVQLDSSDKLFAQLRDANFAIVGGLLNKVARRLESEYERRHNAKSTSELRDFVNKLPAYQAEHSSLKIHTDIAEEVMRHTRSDVFRKELEIQQNIAAGADAIYQHDKVEELISRDVPLESTLRLLCLESCFCGGLRPKDLELFKRQILQAYGYQHLLTLDALEKMGLLQSRSSPTVLLLPTGGGTGDLKTNYAYLRKSLRLIMDEVDEQDPNDVAYVYSGYAPLSIRLVQCALQGPYLQSLVKGGPPPTEANPPNLLARSWSGFENVLRSARGATFNVSQLSDEKILRARQTLTGDKE</sequence>
<gene>
    <name evidence="2" type="ORF">AAP_05347</name>
</gene>
<name>A0A162I2Q8_9EURO</name>
<protein>
    <submittedName>
        <fullName evidence="2">Sec1-like protein</fullName>
    </submittedName>
</protein>
<evidence type="ECO:0000313" key="2">
    <source>
        <dbReference type="EMBL" id="KZZ87863.1"/>
    </source>
</evidence>
<dbReference type="Gene3D" id="3.40.50.1910">
    <property type="match status" value="1"/>
</dbReference>
<dbReference type="OrthoDB" id="4201786at2759"/>
<dbReference type="Gene3D" id="1.25.40.850">
    <property type="match status" value="1"/>
</dbReference>
<dbReference type="AlphaFoldDB" id="A0A162I2Q8"/>
<dbReference type="PANTHER" id="PTHR11679">
    <property type="entry name" value="VESICLE PROTEIN SORTING-ASSOCIATED"/>
    <property type="match status" value="1"/>
</dbReference>
<dbReference type="Pfam" id="PF00995">
    <property type="entry name" value="Sec1"/>
    <property type="match status" value="1"/>
</dbReference>
<dbReference type="VEuPathDB" id="FungiDB:AAP_05347"/>
<dbReference type="InterPro" id="IPR043155">
    <property type="entry name" value="VPS33_dom3b"/>
</dbReference>
<evidence type="ECO:0000256" key="1">
    <source>
        <dbReference type="ARBA" id="ARBA00009884"/>
    </source>
</evidence>
<comment type="similarity">
    <text evidence="1">Belongs to the STXBP/unc-18/SEC1 family.</text>
</comment>
<dbReference type="Proteomes" id="UP000242877">
    <property type="component" value="Unassembled WGS sequence"/>
</dbReference>
<reference evidence="2 3" key="1">
    <citation type="journal article" date="2016" name="Genome Biol. Evol.">
        <title>Divergent and convergent evolution of fungal pathogenicity.</title>
        <authorList>
            <person name="Shang Y."/>
            <person name="Xiao G."/>
            <person name="Zheng P."/>
            <person name="Cen K."/>
            <person name="Zhan S."/>
            <person name="Wang C."/>
        </authorList>
    </citation>
    <scope>NUCLEOTIDE SEQUENCE [LARGE SCALE GENOMIC DNA]</scope>
    <source>
        <strain evidence="2 3">ARSEF 7405</strain>
    </source>
</reference>
<evidence type="ECO:0000313" key="3">
    <source>
        <dbReference type="Proteomes" id="UP000242877"/>
    </source>
</evidence>
<dbReference type="Gene3D" id="3.40.50.2060">
    <property type="match status" value="1"/>
</dbReference>
<keyword evidence="3" id="KW-1185">Reference proteome</keyword>
<dbReference type="InterPro" id="IPR001619">
    <property type="entry name" value="Sec1-like"/>
</dbReference>
<proteinExistence type="inferred from homology"/>
<dbReference type="InterPro" id="IPR036045">
    <property type="entry name" value="Sec1-like_sf"/>
</dbReference>
<dbReference type="Gene3D" id="3.90.830.10">
    <property type="entry name" value="Syntaxin Binding Protein 1, Chain A, domain 2"/>
    <property type="match status" value="1"/>
</dbReference>
<dbReference type="EMBL" id="AZGZ01000030">
    <property type="protein sequence ID" value="KZZ87863.1"/>
    <property type="molecule type" value="Genomic_DNA"/>
</dbReference>
<organism evidence="2 3">
    <name type="scientific">Ascosphaera apis ARSEF 7405</name>
    <dbReference type="NCBI Taxonomy" id="392613"/>
    <lineage>
        <taxon>Eukaryota</taxon>
        <taxon>Fungi</taxon>
        <taxon>Dikarya</taxon>
        <taxon>Ascomycota</taxon>
        <taxon>Pezizomycotina</taxon>
        <taxon>Eurotiomycetes</taxon>
        <taxon>Eurotiomycetidae</taxon>
        <taxon>Onygenales</taxon>
        <taxon>Ascosphaeraceae</taxon>
        <taxon>Ascosphaera</taxon>
    </lineage>
</organism>
<dbReference type="GO" id="GO:0016192">
    <property type="term" value="P:vesicle-mediated transport"/>
    <property type="evidence" value="ECO:0007669"/>
    <property type="project" value="InterPro"/>
</dbReference>
<accession>A0A162I2Q8</accession>
<dbReference type="InterPro" id="IPR027482">
    <property type="entry name" value="Sec1-like_dom2"/>
</dbReference>